<keyword evidence="7" id="KW-0503">Monooxygenase</keyword>
<feature type="signal peptide" evidence="8">
    <location>
        <begin position="1"/>
        <end position="19"/>
    </location>
</feature>
<dbReference type="PANTHER" id="PTHR47178">
    <property type="entry name" value="MONOOXYGENASE, FAD-BINDING"/>
    <property type="match status" value="1"/>
</dbReference>
<evidence type="ECO:0000259" key="10">
    <source>
        <dbReference type="PROSITE" id="PS00498"/>
    </source>
</evidence>
<gene>
    <name evidence="11" type="ORF">COCVIDRAFT_33088</name>
</gene>
<evidence type="ECO:0000256" key="4">
    <source>
        <dbReference type="ARBA" id="ARBA00022630"/>
    </source>
</evidence>
<dbReference type="SUPFAM" id="SSF48056">
    <property type="entry name" value="Di-copper centre-containing domain"/>
    <property type="match status" value="1"/>
</dbReference>
<sequence length="779" mass="85944">MRFLGFPTAVLALASVVESAALQRRDVIQDLQDQAIAALKEAETNGSLERRSSCSVFNAPVRRNWDHLSKKERREYISAVKCLQSLPSKSDPSLVPGAKTRFDDFVGQHINQTRSIHGTGNFLTWHRYFTFAYEKTLRQECGYTGYQPYWNWFSYQDDVTKSPVFDGSDTSLGGDGSFVAHNGSVGGGGTIFLPSGNGGGCIKSGPFKNVQINLGPVSPAMAGESKVAQPLAFNPRCAKRDITSYAAKTWLTNENLLNVTIGAASKNIGTFQDELQGRFGDGFLGLHASGHYTMGGDGGDFYSSPNDPVFYLHHAMVDRVWWIWQALHLDQANTIAGNVAAFQPNSAKTTLKDIVQMNWLNIEPKMIEELLDTPSAVQPLSISMSQYIFGKKHNAMTTSISIIGAGIAGLTLGRSLLRRGIPAILYEKAALKPRFNYGITLHATAYKPLLKLLDIDEDAFKRRVAVDADNDGYGKIGSSVELPSHDGLYDTHSSFRANKNKLEQLLREGLDIRWEHSLESIEPASKGTKLQFQNGETNAANIVIAADGVHSSTRKLLLPSAQLSVMPYTVFNGKRKLDRETFDKLYAPAMREANVIEAKHDDVVLNISVNEKKAEEVSISWIYSRGVRSGSDPLHQPNRSKEDAKKIPEQLFEEARTLNGLQPPFSEVFDAQKMRSDRILHWLMRTLLPPLSDIQRLSEDTGVCFIGEAVHAEPIVGGNGANAAILDALLLAEQIANGDRAGISNWYKEMYPVWTKGVERSRESIANMHRPVKSVSGNL</sequence>
<dbReference type="Pfam" id="PF00264">
    <property type="entry name" value="Tyrosinase"/>
    <property type="match status" value="1"/>
</dbReference>
<dbReference type="Gene3D" id="1.10.1280.10">
    <property type="entry name" value="Di-copper center containing domain from catechol oxidase"/>
    <property type="match status" value="1"/>
</dbReference>
<comment type="similarity">
    <text evidence="3">Belongs to the paxM FAD-dependent monooxygenase family.</text>
</comment>
<evidence type="ECO:0000256" key="8">
    <source>
        <dbReference type="SAM" id="SignalP"/>
    </source>
</evidence>
<dbReference type="Gene3D" id="3.50.50.60">
    <property type="entry name" value="FAD/NAD(P)-binding domain"/>
    <property type="match status" value="1"/>
</dbReference>
<name>W7F0B3_BIPV3</name>
<dbReference type="OrthoDB" id="6132182at2759"/>
<evidence type="ECO:0000256" key="5">
    <source>
        <dbReference type="ARBA" id="ARBA00022827"/>
    </source>
</evidence>
<keyword evidence="5" id="KW-0274">FAD</keyword>
<dbReference type="EMBL" id="KI968693">
    <property type="protein sequence ID" value="EUN32624.1"/>
    <property type="molecule type" value="Genomic_DNA"/>
</dbReference>
<dbReference type="GO" id="GO:0004497">
    <property type="term" value="F:monooxygenase activity"/>
    <property type="evidence" value="ECO:0007669"/>
    <property type="project" value="UniProtKB-KW"/>
</dbReference>
<keyword evidence="8" id="KW-0732">Signal</keyword>
<feature type="domain" description="Tyrosinase copper-binding" evidence="9">
    <location>
        <begin position="117"/>
        <end position="134"/>
    </location>
</feature>
<dbReference type="AlphaFoldDB" id="W7F0B3"/>
<dbReference type="InterPro" id="IPR002938">
    <property type="entry name" value="FAD-bd"/>
</dbReference>
<dbReference type="InterPro" id="IPR002227">
    <property type="entry name" value="Tyrosinase_Cu-bd"/>
</dbReference>
<dbReference type="PRINTS" id="PR00092">
    <property type="entry name" value="TYROSINASE"/>
</dbReference>
<dbReference type="Proteomes" id="UP000054337">
    <property type="component" value="Unassembled WGS sequence"/>
</dbReference>
<keyword evidence="4" id="KW-0285">Flavoprotein</keyword>
<proteinExistence type="inferred from homology"/>
<dbReference type="PRINTS" id="PR00420">
    <property type="entry name" value="RNGMNOXGNASE"/>
</dbReference>
<feature type="chain" id="PRO_5004892123" description="Tyrosinase copper-binding domain-containing protein" evidence="8">
    <location>
        <begin position="20"/>
        <end position="779"/>
    </location>
</feature>
<protein>
    <recommendedName>
        <fullName evidence="9 10">Tyrosinase copper-binding domain-containing protein</fullName>
    </recommendedName>
</protein>
<evidence type="ECO:0000256" key="2">
    <source>
        <dbReference type="ARBA" id="ARBA00005179"/>
    </source>
</evidence>
<dbReference type="SUPFAM" id="SSF51905">
    <property type="entry name" value="FAD/NAD(P)-binding domain"/>
    <property type="match status" value="1"/>
</dbReference>
<evidence type="ECO:0000256" key="1">
    <source>
        <dbReference type="ARBA" id="ARBA00001974"/>
    </source>
</evidence>
<accession>W7F0B3</accession>
<dbReference type="PROSITE" id="PS00498">
    <property type="entry name" value="TYROSINASE_2"/>
    <property type="match status" value="1"/>
</dbReference>
<evidence type="ECO:0000256" key="6">
    <source>
        <dbReference type="ARBA" id="ARBA00023002"/>
    </source>
</evidence>
<comment type="cofactor">
    <cofactor evidence="1">
        <name>FAD</name>
        <dbReference type="ChEBI" id="CHEBI:57692"/>
    </cofactor>
</comment>
<evidence type="ECO:0000313" key="11">
    <source>
        <dbReference type="EMBL" id="EUN32624.1"/>
    </source>
</evidence>
<dbReference type="PROSITE" id="PS00497">
    <property type="entry name" value="TYROSINASE_1"/>
    <property type="match status" value="1"/>
</dbReference>
<dbReference type="GO" id="GO:0071949">
    <property type="term" value="F:FAD binding"/>
    <property type="evidence" value="ECO:0007669"/>
    <property type="project" value="InterPro"/>
</dbReference>
<keyword evidence="12" id="KW-1185">Reference proteome</keyword>
<dbReference type="HOGENOM" id="CLU_020125_0_0_1"/>
<comment type="pathway">
    <text evidence="2">Secondary metabolite biosynthesis.</text>
</comment>
<dbReference type="Pfam" id="PF01494">
    <property type="entry name" value="FAD_binding_3"/>
    <property type="match status" value="1"/>
</dbReference>
<evidence type="ECO:0000313" key="12">
    <source>
        <dbReference type="Proteomes" id="UP000054337"/>
    </source>
</evidence>
<reference evidence="11 12" key="1">
    <citation type="journal article" date="2013" name="PLoS Genet.">
        <title>Comparative genome structure, secondary metabolite, and effector coding capacity across Cochliobolus pathogens.</title>
        <authorList>
            <person name="Condon B.J."/>
            <person name="Leng Y."/>
            <person name="Wu D."/>
            <person name="Bushley K.E."/>
            <person name="Ohm R.A."/>
            <person name="Otillar R."/>
            <person name="Martin J."/>
            <person name="Schackwitz W."/>
            <person name="Grimwood J."/>
            <person name="MohdZainudin N."/>
            <person name="Xue C."/>
            <person name="Wang R."/>
            <person name="Manning V.A."/>
            <person name="Dhillon B."/>
            <person name="Tu Z.J."/>
            <person name="Steffenson B.J."/>
            <person name="Salamov A."/>
            <person name="Sun H."/>
            <person name="Lowry S."/>
            <person name="LaButti K."/>
            <person name="Han J."/>
            <person name="Copeland A."/>
            <person name="Lindquist E."/>
            <person name="Barry K."/>
            <person name="Schmutz J."/>
            <person name="Baker S.E."/>
            <person name="Ciuffetti L.M."/>
            <person name="Grigoriev I.V."/>
            <person name="Zhong S."/>
            <person name="Turgeon B.G."/>
        </authorList>
    </citation>
    <scope>NUCLEOTIDE SEQUENCE [LARGE SCALE GENOMIC DNA]</scope>
    <source>
        <strain evidence="11 12">FI3</strain>
    </source>
</reference>
<evidence type="ECO:0000259" key="9">
    <source>
        <dbReference type="PROSITE" id="PS00497"/>
    </source>
</evidence>
<dbReference type="GeneID" id="26255138"/>
<evidence type="ECO:0000256" key="7">
    <source>
        <dbReference type="ARBA" id="ARBA00023033"/>
    </source>
</evidence>
<dbReference type="PANTHER" id="PTHR47178:SF4">
    <property type="entry name" value="FAD-DEPENDENT MONOOXYGENASE APTC"/>
    <property type="match status" value="1"/>
</dbReference>
<dbReference type="InterPro" id="IPR036188">
    <property type="entry name" value="FAD/NAD-bd_sf"/>
</dbReference>
<dbReference type="InterPro" id="IPR008922">
    <property type="entry name" value="Di-copper_centre_dom_sf"/>
</dbReference>
<evidence type="ECO:0000256" key="3">
    <source>
        <dbReference type="ARBA" id="ARBA00007992"/>
    </source>
</evidence>
<dbReference type="RefSeq" id="XP_014562210.1">
    <property type="nucleotide sequence ID" value="XM_014706724.1"/>
</dbReference>
<keyword evidence="6" id="KW-0560">Oxidoreductase</keyword>
<organism evidence="11 12">
    <name type="scientific">Bipolaris victoriae (strain FI3)</name>
    <name type="common">Victoria blight of oats agent</name>
    <name type="synonym">Cochliobolus victoriae</name>
    <dbReference type="NCBI Taxonomy" id="930091"/>
    <lineage>
        <taxon>Eukaryota</taxon>
        <taxon>Fungi</taxon>
        <taxon>Dikarya</taxon>
        <taxon>Ascomycota</taxon>
        <taxon>Pezizomycotina</taxon>
        <taxon>Dothideomycetes</taxon>
        <taxon>Pleosporomycetidae</taxon>
        <taxon>Pleosporales</taxon>
        <taxon>Pleosporineae</taxon>
        <taxon>Pleosporaceae</taxon>
        <taxon>Bipolaris</taxon>
    </lineage>
</organism>
<feature type="domain" description="Tyrosinase copper-binding" evidence="10">
    <location>
        <begin position="307"/>
        <end position="318"/>
    </location>
</feature>